<organism evidence="3 5">
    <name type="scientific">Rotaria magnacalcarata</name>
    <dbReference type="NCBI Taxonomy" id="392030"/>
    <lineage>
        <taxon>Eukaryota</taxon>
        <taxon>Metazoa</taxon>
        <taxon>Spiralia</taxon>
        <taxon>Gnathifera</taxon>
        <taxon>Rotifera</taxon>
        <taxon>Eurotatoria</taxon>
        <taxon>Bdelloidea</taxon>
        <taxon>Philodinida</taxon>
        <taxon>Philodinidae</taxon>
        <taxon>Rotaria</taxon>
    </lineage>
</organism>
<feature type="compositionally biased region" description="Polar residues" evidence="1">
    <location>
        <begin position="57"/>
        <end position="66"/>
    </location>
</feature>
<proteinExistence type="predicted"/>
<accession>A0A8S2SJM5</accession>
<evidence type="ECO:0000313" key="4">
    <source>
        <dbReference type="EMBL" id="CAF5177988.1"/>
    </source>
</evidence>
<evidence type="ECO:0000313" key="2">
    <source>
        <dbReference type="EMBL" id="CAF4215033.1"/>
    </source>
</evidence>
<dbReference type="Proteomes" id="UP000681967">
    <property type="component" value="Unassembled WGS sequence"/>
</dbReference>
<gene>
    <name evidence="4" type="ORF">BYL167_LOCUS78509</name>
    <name evidence="3" type="ORF">GIL414_LOCUS22994</name>
    <name evidence="2" type="ORF">SMN809_LOCUS22486</name>
</gene>
<name>A0A8S2SJM5_9BILA</name>
<dbReference type="Proteomes" id="UP000676336">
    <property type="component" value="Unassembled WGS sequence"/>
</dbReference>
<dbReference type="EMBL" id="CAJOBI010020819">
    <property type="protein sequence ID" value="CAF4215033.1"/>
    <property type="molecule type" value="Genomic_DNA"/>
</dbReference>
<sequence length="66" mass="7555">GLAVYGEDDTIPRVTLPMDMKFPCQQANNDDDDETFSDLFESIYISPTSDNDDRSTKSQSFTRSYY</sequence>
<evidence type="ECO:0000313" key="3">
    <source>
        <dbReference type="EMBL" id="CAF4234505.1"/>
    </source>
</evidence>
<reference evidence="3" key="1">
    <citation type="submission" date="2021-02" db="EMBL/GenBank/DDBJ databases">
        <authorList>
            <person name="Nowell W R."/>
        </authorList>
    </citation>
    <scope>NUCLEOTIDE SEQUENCE</scope>
</reference>
<dbReference type="Proteomes" id="UP000681720">
    <property type="component" value="Unassembled WGS sequence"/>
</dbReference>
<protein>
    <submittedName>
        <fullName evidence="3">Uncharacterized protein</fullName>
    </submittedName>
</protein>
<dbReference type="EMBL" id="CAJOBH010288274">
    <property type="protein sequence ID" value="CAF5177988.1"/>
    <property type="molecule type" value="Genomic_DNA"/>
</dbReference>
<feature type="region of interest" description="Disordered" evidence="1">
    <location>
        <begin position="46"/>
        <end position="66"/>
    </location>
</feature>
<dbReference type="EMBL" id="CAJOBJ010024308">
    <property type="protein sequence ID" value="CAF4234505.1"/>
    <property type="molecule type" value="Genomic_DNA"/>
</dbReference>
<evidence type="ECO:0000256" key="1">
    <source>
        <dbReference type="SAM" id="MobiDB-lite"/>
    </source>
</evidence>
<comment type="caution">
    <text evidence="3">The sequence shown here is derived from an EMBL/GenBank/DDBJ whole genome shotgun (WGS) entry which is preliminary data.</text>
</comment>
<feature type="non-terminal residue" evidence="3">
    <location>
        <position position="1"/>
    </location>
</feature>
<evidence type="ECO:0000313" key="5">
    <source>
        <dbReference type="Proteomes" id="UP000681720"/>
    </source>
</evidence>
<dbReference type="AlphaFoldDB" id="A0A8S2SJM5"/>